<keyword evidence="2" id="KW-1133">Transmembrane helix</keyword>
<feature type="transmembrane region" description="Helical" evidence="2">
    <location>
        <begin position="188"/>
        <end position="213"/>
    </location>
</feature>
<dbReference type="OrthoDB" id="4843046at2"/>
<feature type="region of interest" description="Disordered" evidence="1">
    <location>
        <begin position="1"/>
        <end position="22"/>
    </location>
</feature>
<dbReference type="STRING" id="1193518.BN13_170048"/>
<reference evidence="3 4" key="1">
    <citation type="journal article" date="2013" name="ISME J.">
        <title>A metabolic model for members of the genus Tetrasphaera involved in enhanced biological phosphorus removal.</title>
        <authorList>
            <person name="Kristiansen R."/>
            <person name="Nguyen H.T.T."/>
            <person name="Saunders A.M."/>
            <person name="Nielsen J.L."/>
            <person name="Wimmer R."/>
            <person name="Le V.Q."/>
            <person name="McIlroy S.J."/>
            <person name="Petrovski S."/>
            <person name="Seviour R.J."/>
            <person name="Calteau A."/>
            <person name="Nielsen K.L."/>
            <person name="Nielsen P.H."/>
        </authorList>
    </citation>
    <scope>NUCLEOTIDE SEQUENCE [LARGE SCALE GENOMIC DNA]</scope>
    <source>
        <strain evidence="3 4">Ben 74</strain>
    </source>
</reference>
<feature type="transmembrane region" description="Helical" evidence="2">
    <location>
        <begin position="365"/>
        <end position="385"/>
    </location>
</feature>
<keyword evidence="2" id="KW-0812">Transmembrane</keyword>
<dbReference type="RefSeq" id="WP_157038434.1">
    <property type="nucleotide sequence ID" value="NZ_HF571038.1"/>
</dbReference>
<feature type="transmembrane region" description="Helical" evidence="2">
    <location>
        <begin position="233"/>
        <end position="255"/>
    </location>
</feature>
<evidence type="ECO:0000256" key="2">
    <source>
        <dbReference type="SAM" id="Phobius"/>
    </source>
</evidence>
<dbReference type="Pfam" id="PF19877">
    <property type="entry name" value="DUF6350"/>
    <property type="match status" value="1"/>
</dbReference>
<proteinExistence type="predicted"/>
<evidence type="ECO:0000256" key="1">
    <source>
        <dbReference type="SAM" id="MobiDB-lite"/>
    </source>
</evidence>
<feature type="transmembrane region" description="Helical" evidence="2">
    <location>
        <begin position="292"/>
        <end position="312"/>
    </location>
</feature>
<feature type="transmembrane region" description="Helical" evidence="2">
    <location>
        <begin position="88"/>
        <end position="109"/>
    </location>
</feature>
<protein>
    <submittedName>
        <fullName evidence="3">Uncharacterized protein</fullName>
    </submittedName>
</protein>
<feature type="transmembrane region" description="Helical" evidence="2">
    <location>
        <begin position="121"/>
        <end position="142"/>
    </location>
</feature>
<feature type="transmembrane region" description="Helical" evidence="2">
    <location>
        <begin position="324"/>
        <end position="345"/>
    </location>
</feature>
<feature type="transmembrane region" description="Helical" evidence="2">
    <location>
        <begin position="267"/>
        <end position="286"/>
    </location>
</feature>
<comment type="caution">
    <text evidence="3">The sequence shown here is derived from an EMBL/GenBank/DDBJ whole genome shotgun (WGS) entry which is preliminary data.</text>
</comment>
<name>A0A077MC80_9MICO</name>
<dbReference type="InterPro" id="IPR045931">
    <property type="entry name" value="DUF6350"/>
</dbReference>
<evidence type="ECO:0000313" key="3">
    <source>
        <dbReference type="EMBL" id="CCI52447.1"/>
    </source>
</evidence>
<dbReference type="Proteomes" id="UP000035720">
    <property type="component" value="Unassembled WGS sequence"/>
</dbReference>
<feature type="transmembrane region" description="Helical" evidence="2">
    <location>
        <begin position="31"/>
        <end position="56"/>
    </location>
</feature>
<keyword evidence="4" id="KW-1185">Reference proteome</keyword>
<feature type="compositionally biased region" description="Basic and acidic residues" evidence="1">
    <location>
        <begin position="1"/>
        <end position="20"/>
    </location>
</feature>
<sequence>MTVLEMLRKPRPESPADESARPPVHPLVRPFVGGAATAAATLAIVLALVGIAASLAHRADLNWGEIFGVGSALWLLTGGARLHVDQVIVAFTPLLGFALLLAGAVLGVRRSLRREGPRRDPYLAWLGGYAAVALLAIALTFAGPIRTVWWTVPVPLVGVPGLALALVEMRRGRLDDVVHRLPRWVRRCVRPIVQTSVLALATGVLLVLISTIVHWHDVTAVTRTLSPGLTGGTALLLAQLLIVPNLGLWALGFVAGPGFSIAEGTGVSLGGSSLGVLPQVPVLAAIPGPGHFGWWSRLLLIIPLLLGAYAARRTLAEIPRLARGRVKFAAVAVTVVGTSVTLAVVDLLGGGSAGMERIRDIGVSAPTLAFFMALLMGLGAAVLTLRDWLRLRR</sequence>
<gene>
    <name evidence="3" type="ORF">BN13_170048</name>
</gene>
<feature type="transmembrane region" description="Helical" evidence="2">
    <location>
        <begin position="148"/>
        <end position="167"/>
    </location>
</feature>
<organism evidence="3 4">
    <name type="scientific">Nostocoides jenkinsii Ben 74</name>
    <dbReference type="NCBI Taxonomy" id="1193518"/>
    <lineage>
        <taxon>Bacteria</taxon>
        <taxon>Bacillati</taxon>
        <taxon>Actinomycetota</taxon>
        <taxon>Actinomycetes</taxon>
        <taxon>Micrococcales</taxon>
        <taxon>Intrasporangiaceae</taxon>
        <taxon>Nostocoides</taxon>
    </lineage>
</organism>
<dbReference type="AlphaFoldDB" id="A0A077MC80"/>
<accession>A0A077MC80</accession>
<evidence type="ECO:0000313" key="4">
    <source>
        <dbReference type="Proteomes" id="UP000035720"/>
    </source>
</evidence>
<keyword evidence="2" id="KW-0472">Membrane</keyword>
<dbReference type="EMBL" id="CAJC01000079">
    <property type="protein sequence ID" value="CCI52447.1"/>
    <property type="molecule type" value="Genomic_DNA"/>
</dbReference>